<evidence type="ECO:0000256" key="1">
    <source>
        <dbReference type="SAM" id="MobiDB-lite"/>
    </source>
</evidence>
<feature type="domain" description="Hydantoinase B/oxoprolinase" evidence="2">
    <location>
        <begin position="67"/>
        <end position="588"/>
    </location>
</feature>
<gene>
    <name evidence="3" type="ordered locus">Sros_2528</name>
</gene>
<accession>D2B324</accession>
<dbReference type="RefSeq" id="WP_012889249.1">
    <property type="nucleotide sequence ID" value="NC_013595.1"/>
</dbReference>
<name>D2B324_STRRD</name>
<reference evidence="3 4" key="1">
    <citation type="journal article" date="2010" name="Stand. Genomic Sci.">
        <title>Complete genome sequence of Streptosporangium roseum type strain (NI 9100).</title>
        <authorList>
            <person name="Nolan M."/>
            <person name="Sikorski J."/>
            <person name="Jando M."/>
            <person name="Lucas S."/>
            <person name="Lapidus A."/>
            <person name="Glavina Del Rio T."/>
            <person name="Chen F."/>
            <person name="Tice H."/>
            <person name="Pitluck S."/>
            <person name="Cheng J.F."/>
            <person name="Chertkov O."/>
            <person name="Sims D."/>
            <person name="Meincke L."/>
            <person name="Brettin T."/>
            <person name="Han C."/>
            <person name="Detter J.C."/>
            <person name="Bruce D."/>
            <person name="Goodwin L."/>
            <person name="Land M."/>
            <person name="Hauser L."/>
            <person name="Chang Y.J."/>
            <person name="Jeffries C.D."/>
            <person name="Ivanova N."/>
            <person name="Mavromatis K."/>
            <person name="Mikhailova N."/>
            <person name="Chen A."/>
            <person name="Palaniappan K."/>
            <person name="Chain P."/>
            <person name="Rohde M."/>
            <person name="Goker M."/>
            <person name="Bristow J."/>
            <person name="Eisen J.A."/>
            <person name="Markowitz V."/>
            <person name="Hugenholtz P."/>
            <person name="Kyrpides N.C."/>
            <person name="Klenk H.P."/>
        </authorList>
    </citation>
    <scope>NUCLEOTIDE SEQUENCE [LARGE SCALE GENOMIC DNA]</scope>
    <source>
        <strain evidence="4">ATCC 12428 / DSM 43021 / JCM 3005 / NI 9100</strain>
    </source>
</reference>
<feature type="region of interest" description="Disordered" evidence="1">
    <location>
        <begin position="1"/>
        <end position="66"/>
    </location>
</feature>
<dbReference type="EC" id="3.5.2.9" evidence="3"/>
<dbReference type="EMBL" id="CP001814">
    <property type="protein sequence ID" value="ACZ85504.1"/>
    <property type="molecule type" value="Genomic_DNA"/>
</dbReference>
<dbReference type="KEGG" id="sro:Sros_2528"/>
<feature type="compositionally biased region" description="Basic and acidic residues" evidence="1">
    <location>
        <begin position="45"/>
        <end position="56"/>
    </location>
</feature>
<evidence type="ECO:0000259" key="2">
    <source>
        <dbReference type="Pfam" id="PF02538"/>
    </source>
</evidence>
<dbReference type="Proteomes" id="UP000002029">
    <property type="component" value="Chromosome"/>
</dbReference>
<keyword evidence="4" id="KW-1185">Reference proteome</keyword>
<dbReference type="GO" id="GO:0017168">
    <property type="term" value="F:5-oxoprolinase (ATP-hydrolyzing) activity"/>
    <property type="evidence" value="ECO:0007669"/>
    <property type="project" value="UniProtKB-EC"/>
</dbReference>
<evidence type="ECO:0000313" key="3">
    <source>
        <dbReference type="EMBL" id="ACZ85504.1"/>
    </source>
</evidence>
<dbReference type="GO" id="GO:0006749">
    <property type="term" value="P:glutathione metabolic process"/>
    <property type="evidence" value="ECO:0007669"/>
    <property type="project" value="TreeGrafter"/>
</dbReference>
<dbReference type="eggNOG" id="COG0146">
    <property type="taxonomic scope" value="Bacteria"/>
</dbReference>
<dbReference type="InterPro" id="IPR045079">
    <property type="entry name" value="Oxoprolinase-like"/>
</dbReference>
<sequence>MNDTPATGTDGAASRGTGEPAPRAPGPHGDGGSGETDPRAPGPRGDGDARETDRHGPGPRGDGGARDALTAEVLRNALVVAAEEASIVVVRSAYSTFIVEGSDASAAILDAGGRLVAQSMATTLMNSMALKVALPELLADIPAGTMRPGDVFVLNDAYRGGVHTNDLLVYRPVFVGGVPAYFTATMIHVSDLGGLSAGGMAPLATDIFLEGLQLPPVRLATERGVEATVEAILRANSRTPDKVMGDVRALIAGTAVAAARVEALIAEYGPAGLAGRIDDYLDYTETRTRTALAALPAGRYEASYLIDDDGIDAGTPHTVRVAVILEPGAGAVLDFEGTGPQVPAAINSSSSQSLAAAVFAVRCFLDPSIAMNDGCLRAIEVRLPPGSLLNACSPYPCGGRFVPVYAAMEAIFQALSDAMPDRAIAASGILQPFSIAAVRAPYWIHLSYDFGGVGARQGKDGPDSTGVHFGIGRNSVPQAEPVETRCPLIVESVETVPDSGGPGRHRGGLGSRTVIRFLADAHVTTRGDRLRNAPPGRSGGLPGRVGGFYRRHPDGSLERLGSKVNNALFAAGEAFVIETTGGGGIGSPYDRPLDEIEADLRTGRITARGALTDYGVAVRDDGTVMREAG</sequence>
<keyword evidence="3" id="KW-0378">Hydrolase</keyword>
<dbReference type="AlphaFoldDB" id="D2B324"/>
<organism evidence="3 4">
    <name type="scientific">Streptosporangium roseum (strain ATCC 12428 / DSM 43021 / JCM 3005 / KCTC 9067 / NCIMB 10171 / NRRL 2505 / NI 9100)</name>
    <dbReference type="NCBI Taxonomy" id="479432"/>
    <lineage>
        <taxon>Bacteria</taxon>
        <taxon>Bacillati</taxon>
        <taxon>Actinomycetota</taxon>
        <taxon>Actinomycetes</taxon>
        <taxon>Streptosporangiales</taxon>
        <taxon>Streptosporangiaceae</taxon>
        <taxon>Streptosporangium</taxon>
    </lineage>
</organism>
<dbReference type="HOGENOM" id="CLU_020413_1_0_11"/>
<dbReference type="GO" id="GO:0005829">
    <property type="term" value="C:cytosol"/>
    <property type="evidence" value="ECO:0007669"/>
    <property type="project" value="TreeGrafter"/>
</dbReference>
<dbReference type="PANTHER" id="PTHR11365:SF23">
    <property type="entry name" value="HYPOTHETICAL 5-OXOPROLINASE (EUROFUNG)-RELATED"/>
    <property type="match status" value="1"/>
</dbReference>
<evidence type="ECO:0000313" key="4">
    <source>
        <dbReference type="Proteomes" id="UP000002029"/>
    </source>
</evidence>
<protein>
    <submittedName>
        <fullName evidence="3">5-oxoprolinase (ATP-hydrolyzing)</fullName>
        <ecNumber evidence="3">3.5.2.9</ecNumber>
    </submittedName>
</protein>
<dbReference type="STRING" id="479432.Sros_2528"/>
<proteinExistence type="predicted"/>
<dbReference type="PANTHER" id="PTHR11365">
    <property type="entry name" value="5-OXOPROLINASE RELATED"/>
    <property type="match status" value="1"/>
</dbReference>
<dbReference type="Pfam" id="PF02538">
    <property type="entry name" value="Hydantoinase_B"/>
    <property type="match status" value="1"/>
</dbReference>
<dbReference type="InterPro" id="IPR003692">
    <property type="entry name" value="Hydantoinase_B"/>
</dbReference>